<dbReference type="RefSeq" id="XP_020670012.2">
    <property type="nucleotide sequence ID" value="XM_020814353.2"/>
</dbReference>
<feature type="domain" description="C2H2-type" evidence="9">
    <location>
        <begin position="397"/>
        <end position="424"/>
    </location>
</feature>
<feature type="region of interest" description="Disordered" evidence="8">
    <location>
        <begin position="283"/>
        <end position="309"/>
    </location>
</feature>
<evidence type="ECO:0000256" key="3">
    <source>
        <dbReference type="ARBA" id="ARBA00022737"/>
    </source>
</evidence>
<dbReference type="GeneID" id="110090634"/>
<feature type="domain" description="C2H2-type" evidence="9">
    <location>
        <begin position="559"/>
        <end position="586"/>
    </location>
</feature>
<dbReference type="CDD" id="cd07936">
    <property type="entry name" value="SCAN"/>
    <property type="match status" value="1"/>
</dbReference>
<dbReference type="RefSeq" id="XP_020670011.2">
    <property type="nucleotide sequence ID" value="XM_020814352.2"/>
</dbReference>
<evidence type="ECO:0000259" key="10">
    <source>
        <dbReference type="PROSITE" id="PS50804"/>
    </source>
</evidence>
<evidence type="ECO:0000256" key="1">
    <source>
        <dbReference type="ARBA" id="ARBA00004123"/>
    </source>
</evidence>
<protein>
    <submittedName>
        <fullName evidence="12 13">Uncharacterized protein</fullName>
    </submittedName>
</protein>
<dbReference type="PANTHER" id="PTHR23226:SF416">
    <property type="entry name" value="FI01424P"/>
    <property type="match status" value="1"/>
</dbReference>
<feature type="domain" description="C2H2-type" evidence="9">
    <location>
        <begin position="453"/>
        <end position="480"/>
    </location>
</feature>
<dbReference type="GO" id="GO:0000978">
    <property type="term" value="F:RNA polymerase II cis-regulatory region sequence-specific DNA binding"/>
    <property type="evidence" value="ECO:0007669"/>
    <property type="project" value="TreeGrafter"/>
</dbReference>
<sequence>MEAQELAAAEIREGRSAEERSCCVSWAETPRELLSRPTLKEIKLEPEEPCWEARWQEYLKMLQDPDLGWRPVPFRRFPSEEHTEEFHASTKGEVVEMNLLPKAECEADPWPGLGGEAHGGSLESLVKVKEEITEEDESLEMRRQDFRRFPYQEAEGPREICRQLLGLCCQWLKPDVHTVEQILDLLVLEQFLAILPEEIQSWVRGGGAQSCAQAVSLAEHFLLRVPKAEKTERQVLEPFEEVIVNSPETEWELPGTKGQQPLSTEAELDDEREAELVWTVESSRQIEENDRENGLPRRPEQAAVSDRSLERGRRRFFQTLEVEERLENQQGLKNHCENHPGRKLGNDFVCQEGGLRLHESSSPTGIAGPKTNTMTSTKSRKSLTRSSGGVKHWKESYECSYCGKKWPCPSQLLRHESIHTGEKPHKCTKCGKSFNRRSNLTMHERTHTGEKPHKCSQCGKSFIRRTHLMKHKRTHVKEKSCNCSGCRRSSGLTLSSHLNVDLRPQCSAYGRSFLYGKNATSEESVGAGKLNKCSYCGKSFSCQSRFLRHERSHTKERPYQCPDCGKSFCTSSNLSQHKRTHTGERPYCCRHCGKSYRRKSSLVQHEQETCQKGNSLNAPPVGFVVLGSCALLCTKQSGQAGMNGPPASKEGDVFPAPQPSSISTGCTQ</sequence>
<dbReference type="InterPro" id="IPR038269">
    <property type="entry name" value="SCAN_sf"/>
</dbReference>
<feature type="region of interest" description="Disordered" evidence="8">
    <location>
        <begin position="640"/>
        <end position="668"/>
    </location>
</feature>
<evidence type="ECO:0000256" key="6">
    <source>
        <dbReference type="ARBA" id="ARBA00023242"/>
    </source>
</evidence>
<comment type="subcellular location">
    <subcellularLocation>
        <location evidence="1">Nucleus</location>
    </subcellularLocation>
</comment>
<evidence type="ECO:0000259" key="9">
    <source>
        <dbReference type="PROSITE" id="PS50157"/>
    </source>
</evidence>
<dbReference type="Gene3D" id="3.30.160.60">
    <property type="entry name" value="Classic Zinc Finger"/>
    <property type="match status" value="6"/>
</dbReference>
<feature type="domain" description="C2H2-type" evidence="9">
    <location>
        <begin position="531"/>
        <end position="558"/>
    </location>
</feature>
<dbReference type="SUPFAM" id="SSF57667">
    <property type="entry name" value="beta-beta-alpha zinc fingers"/>
    <property type="match status" value="4"/>
</dbReference>
<dbReference type="SMART" id="SM00355">
    <property type="entry name" value="ZnF_C2H2"/>
    <property type="match status" value="6"/>
</dbReference>
<dbReference type="InterPro" id="IPR036236">
    <property type="entry name" value="Znf_C2H2_sf"/>
</dbReference>
<feature type="compositionally biased region" description="Polar residues" evidence="8">
    <location>
        <begin position="659"/>
        <end position="668"/>
    </location>
</feature>
<dbReference type="Proteomes" id="UP001652642">
    <property type="component" value="Chromosome 2"/>
</dbReference>
<keyword evidence="4 7" id="KW-0863">Zinc-finger</keyword>
<dbReference type="GO" id="GO:0005634">
    <property type="term" value="C:nucleus"/>
    <property type="evidence" value="ECO:0007669"/>
    <property type="project" value="UniProtKB-SubCell"/>
</dbReference>
<keyword evidence="11" id="KW-1185">Reference proteome</keyword>
<dbReference type="SMART" id="SM00431">
    <property type="entry name" value="SCAN"/>
    <property type="match status" value="1"/>
</dbReference>
<feature type="region of interest" description="Disordered" evidence="8">
    <location>
        <begin position="250"/>
        <end position="270"/>
    </location>
</feature>
<dbReference type="PROSITE" id="PS50804">
    <property type="entry name" value="SCAN_BOX"/>
    <property type="match status" value="1"/>
</dbReference>
<keyword evidence="3" id="KW-0677">Repeat</keyword>
<accession>A0A6J0VAZ7</accession>
<dbReference type="Gene3D" id="1.10.4020.10">
    <property type="entry name" value="DNA breaking-rejoining enzymes"/>
    <property type="match status" value="1"/>
</dbReference>
<dbReference type="RefSeq" id="XP_020670013.2">
    <property type="nucleotide sequence ID" value="XM_020814354.2"/>
</dbReference>
<reference evidence="11 12" key="1">
    <citation type="submission" date="2025-05" db="UniProtKB">
        <authorList>
            <consortium name="RefSeq"/>
        </authorList>
    </citation>
    <scope>NUCLEOTIDE SEQUENCE [LARGE SCALE GENOMIC DNA]</scope>
</reference>
<feature type="region of interest" description="Disordered" evidence="8">
    <location>
        <begin position="357"/>
        <end position="387"/>
    </location>
</feature>
<evidence type="ECO:0000256" key="8">
    <source>
        <dbReference type="SAM" id="MobiDB-lite"/>
    </source>
</evidence>
<dbReference type="PROSITE" id="PS00028">
    <property type="entry name" value="ZINC_FINGER_C2H2_1"/>
    <property type="match status" value="5"/>
</dbReference>
<keyword evidence="5" id="KW-0862">Zinc</keyword>
<organism evidence="11 13">
    <name type="scientific">Pogona vitticeps</name>
    <name type="common">central bearded dragon</name>
    <dbReference type="NCBI Taxonomy" id="103695"/>
    <lineage>
        <taxon>Eukaryota</taxon>
        <taxon>Metazoa</taxon>
        <taxon>Chordata</taxon>
        <taxon>Craniata</taxon>
        <taxon>Vertebrata</taxon>
        <taxon>Euteleostomi</taxon>
        <taxon>Lepidosauria</taxon>
        <taxon>Squamata</taxon>
        <taxon>Bifurcata</taxon>
        <taxon>Unidentata</taxon>
        <taxon>Episquamata</taxon>
        <taxon>Toxicofera</taxon>
        <taxon>Iguania</taxon>
        <taxon>Acrodonta</taxon>
        <taxon>Agamidae</taxon>
        <taxon>Amphibolurinae</taxon>
        <taxon>Pogona</taxon>
    </lineage>
</organism>
<evidence type="ECO:0000313" key="13">
    <source>
        <dbReference type="RefSeq" id="XP_020670012.2"/>
    </source>
</evidence>
<feature type="domain" description="SCAN box" evidence="10">
    <location>
        <begin position="143"/>
        <end position="221"/>
    </location>
</feature>
<gene>
    <name evidence="12 13 14" type="primary">LOC110090634</name>
</gene>
<dbReference type="Pfam" id="PF02023">
    <property type="entry name" value="SCAN"/>
    <property type="match status" value="1"/>
</dbReference>
<dbReference type="InterPro" id="IPR003309">
    <property type="entry name" value="SCAN_dom"/>
</dbReference>
<keyword evidence="2" id="KW-0479">Metal-binding</keyword>
<proteinExistence type="predicted"/>
<dbReference type="Pfam" id="PF00096">
    <property type="entry name" value="zf-C2H2"/>
    <property type="match status" value="3"/>
</dbReference>
<feature type="domain" description="C2H2-type" evidence="9">
    <location>
        <begin position="425"/>
        <end position="452"/>
    </location>
</feature>
<dbReference type="InterPro" id="IPR013087">
    <property type="entry name" value="Znf_C2H2_type"/>
</dbReference>
<evidence type="ECO:0000256" key="2">
    <source>
        <dbReference type="ARBA" id="ARBA00022723"/>
    </source>
</evidence>
<feature type="compositionally biased region" description="Basic and acidic residues" evidence="8">
    <location>
        <begin position="284"/>
        <end position="300"/>
    </location>
</feature>
<evidence type="ECO:0000256" key="4">
    <source>
        <dbReference type="ARBA" id="ARBA00022771"/>
    </source>
</evidence>
<dbReference type="SUPFAM" id="SSF47353">
    <property type="entry name" value="Retrovirus capsid dimerization domain-like"/>
    <property type="match status" value="1"/>
</dbReference>
<keyword evidence="6" id="KW-0539">Nucleus</keyword>
<evidence type="ECO:0000256" key="5">
    <source>
        <dbReference type="ARBA" id="ARBA00022833"/>
    </source>
</evidence>
<dbReference type="GO" id="GO:0008270">
    <property type="term" value="F:zinc ion binding"/>
    <property type="evidence" value="ECO:0007669"/>
    <property type="project" value="UniProtKB-KW"/>
</dbReference>
<dbReference type="OrthoDB" id="654211at2759"/>
<evidence type="ECO:0000313" key="11">
    <source>
        <dbReference type="Proteomes" id="UP001652642"/>
    </source>
</evidence>
<name>A0A6J0VAZ7_9SAUR</name>
<dbReference type="GO" id="GO:0000981">
    <property type="term" value="F:DNA-binding transcription factor activity, RNA polymerase II-specific"/>
    <property type="evidence" value="ECO:0007669"/>
    <property type="project" value="TreeGrafter"/>
</dbReference>
<dbReference type="PROSITE" id="PS50157">
    <property type="entry name" value="ZINC_FINGER_C2H2_2"/>
    <property type="match status" value="6"/>
</dbReference>
<feature type="domain" description="C2H2-type" evidence="9">
    <location>
        <begin position="587"/>
        <end position="616"/>
    </location>
</feature>
<evidence type="ECO:0000313" key="12">
    <source>
        <dbReference type="RefSeq" id="XP_020670011.2"/>
    </source>
</evidence>
<evidence type="ECO:0000256" key="7">
    <source>
        <dbReference type="PROSITE-ProRule" id="PRU00042"/>
    </source>
</evidence>
<dbReference type="AlphaFoldDB" id="A0A6J0VAZ7"/>
<evidence type="ECO:0000313" key="14">
    <source>
        <dbReference type="RefSeq" id="XP_020670013.2"/>
    </source>
</evidence>
<dbReference type="KEGG" id="pvt:110090634"/>
<dbReference type="PANTHER" id="PTHR23226">
    <property type="entry name" value="ZINC FINGER AND SCAN DOMAIN-CONTAINING"/>
    <property type="match status" value="1"/>
</dbReference>